<dbReference type="PATRIC" id="fig|33934.7.peg.118"/>
<dbReference type="InterPro" id="IPR036588">
    <property type="entry name" value="CobH/CbiC_sf"/>
</dbReference>
<accession>A0A178TCY0</accession>
<feature type="domain" description="Cobalamin biosynthesis precorrin-8X methylmutase CobH/CbiC" evidence="5">
    <location>
        <begin position="1"/>
        <end position="56"/>
    </location>
</feature>
<dbReference type="EMBL" id="LUCQ01000090">
    <property type="protein sequence ID" value="OAO79275.1"/>
    <property type="molecule type" value="Genomic_DNA"/>
</dbReference>
<sequence>MKEGEARPSLIIGLPVGFVSAAESKEELAKLDVPFITNIGRKGGSTVTVAALNALSILAERE</sequence>
<evidence type="ECO:0000256" key="2">
    <source>
        <dbReference type="ARBA" id="ARBA00009774"/>
    </source>
</evidence>
<dbReference type="Gene3D" id="3.40.50.10230">
    <property type="entry name" value="Cobalamin biosynthesis CobH/CbiC, precorrin-8X methylmutase"/>
    <property type="match status" value="1"/>
</dbReference>
<reference evidence="6 7" key="1">
    <citation type="submission" date="2016-03" db="EMBL/GenBank/DDBJ databases">
        <title>Spore heat resistance.</title>
        <authorList>
            <person name="Boekhorst J."/>
            <person name="Berendsen E.M."/>
            <person name="Wells-Bennik M.H."/>
            <person name="Kuipers O.P."/>
        </authorList>
    </citation>
    <scope>NUCLEOTIDE SEQUENCE [LARGE SCALE GENOMIC DNA]</scope>
    <source>
        <strain evidence="6 7">AF16</strain>
    </source>
</reference>
<dbReference type="GO" id="GO:0009236">
    <property type="term" value="P:cobalamin biosynthetic process"/>
    <property type="evidence" value="ECO:0007669"/>
    <property type="project" value="UniProtKB-UniPathway"/>
</dbReference>
<dbReference type="InterPro" id="IPR003722">
    <property type="entry name" value="Cbl_synth_CobH/CbiC"/>
</dbReference>
<dbReference type="Pfam" id="PF02570">
    <property type="entry name" value="CbiC"/>
    <property type="match status" value="1"/>
</dbReference>
<keyword evidence="4" id="KW-0413">Isomerase</keyword>
<dbReference type="PANTHER" id="PTHR43588:SF1">
    <property type="entry name" value="COBALT-PRECORRIN-8 METHYLMUTASE"/>
    <property type="match status" value="1"/>
</dbReference>
<evidence type="ECO:0000256" key="3">
    <source>
        <dbReference type="ARBA" id="ARBA00022573"/>
    </source>
</evidence>
<keyword evidence="3" id="KW-0169">Cobalamin biosynthesis</keyword>
<protein>
    <submittedName>
        <fullName evidence="6">Cobalt-precorrin-8x methylmutase</fullName>
    </submittedName>
</protein>
<dbReference type="PANTHER" id="PTHR43588">
    <property type="entry name" value="COBALT-PRECORRIN-8 METHYLMUTASE"/>
    <property type="match status" value="1"/>
</dbReference>
<proteinExistence type="inferred from homology"/>
<comment type="pathway">
    <text evidence="1">Cofactor biosynthesis; adenosylcobalamin biosynthesis.</text>
</comment>
<evidence type="ECO:0000313" key="6">
    <source>
        <dbReference type="EMBL" id="OAO79275.1"/>
    </source>
</evidence>
<organism evidence="6 7">
    <name type="scientific">Anoxybacillus flavithermus</name>
    <dbReference type="NCBI Taxonomy" id="33934"/>
    <lineage>
        <taxon>Bacteria</taxon>
        <taxon>Bacillati</taxon>
        <taxon>Bacillota</taxon>
        <taxon>Bacilli</taxon>
        <taxon>Bacillales</taxon>
        <taxon>Anoxybacillaceae</taxon>
        <taxon>Anoxybacillus</taxon>
    </lineage>
</organism>
<evidence type="ECO:0000313" key="7">
    <source>
        <dbReference type="Proteomes" id="UP000078336"/>
    </source>
</evidence>
<comment type="similarity">
    <text evidence="2">Belongs to the CobH/CbiC family.</text>
</comment>
<dbReference type="GO" id="GO:0016993">
    <property type="term" value="F:precorrin-8X methylmutase activity"/>
    <property type="evidence" value="ECO:0007669"/>
    <property type="project" value="InterPro"/>
</dbReference>
<name>A0A178TCY0_9BACL</name>
<evidence type="ECO:0000256" key="4">
    <source>
        <dbReference type="ARBA" id="ARBA00023235"/>
    </source>
</evidence>
<comment type="caution">
    <text evidence="6">The sequence shown here is derived from an EMBL/GenBank/DDBJ whole genome shotgun (WGS) entry which is preliminary data.</text>
</comment>
<dbReference type="AlphaFoldDB" id="A0A178TCY0"/>
<dbReference type="Proteomes" id="UP000078336">
    <property type="component" value="Unassembled WGS sequence"/>
</dbReference>
<evidence type="ECO:0000256" key="1">
    <source>
        <dbReference type="ARBA" id="ARBA00004953"/>
    </source>
</evidence>
<gene>
    <name evidence="6" type="ORF">TAF16_1594</name>
</gene>
<keyword evidence="7" id="KW-1185">Reference proteome</keyword>
<dbReference type="SUPFAM" id="SSF63965">
    <property type="entry name" value="Precorrin-8X methylmutase CbiC/CobH"/>
    <property type="match status" value="1"/>
</dbReference>
<dbReference type="UniPathway" id="UPA00148"/>
<evidence type="ECO:0000259" key="5">
    <source>
        <dbReference type="Pfam" id="PF02570"/>
    </source>
</evidence>